<dbReference type="Proteomes" id="UP001062263">
    <property type="component" value="Chromosome"/>
</dbReference>
<dbReference type="InterPro" id="IPR054363">
    <property type="entry name" value="GH95_cat"/>
</dbReference>
<feature type="domain" description="Glycosyl hydrolase family 95 N-terminal" evidence="1">
    <location>
        <begin position="7"/>
        <end position="233"/>
    </location>
</feature>
<organism evidence="4 5">
    <name type="scientific">Akkermansia biwaensis</name>
    <dbReference type="NCBI Taxonomy" id="2946555"/>
    <lineage>
        <taxon>Bacteria</taxon>
        <taxon>Pseudomonadati</taxon>
        <taxon>Verrucomicrobiota</taxon>
        <taxon>Verrucomicrobiia</taxon>
        <taxon>Verrucomicrobiales</taxon>
        <taxon>Akkermansiaceae</taxon>
        <taxon>Akkermansia</taxon>
    </lineage>
</organism>
<protein>
    <submittedName>
        <fullName evidence="4">Alpha/beta hydrolase</fullName>
    </submittedName>
</protein>
<dbReference type="Pfam" id="PF14498">
    <property type="entry name" value="Glyco_hyd_65N_2"/>
    <property type="match status" value="1"/>
</dbReference>
<evidence type="ECO:0000259" key="3">
    <source>
        <dbReference type="Pfam" id="PF22124"/>
    </source>
</evidence>
<dbReference type="PIRSF" id="PIRSF007663">
    <property type="entry name" value="UCP007663"/>
    <property type="match status" value="1"/>
</dbReference>
<dbReference type="Pfam" id="PF21307">
    <property type="entry name" value="Glyco_hydro_95_C"/>
    <property type="match status" value="1"/>
</dbReference>
<dbReference type="SUPFAM" id="SSF48208">
    <property type="entry name" value="Six-hairpin glycosidases"/>
    <property type="match status" value="1"/>
</dbReference>
<dbReference type="EMBL" id="AP025943">
    <property type="protein sequence ID" value="BDL44781.1"/>
    <property type="molecule type" value="Genomic_DNA"/>
</dbReference>
<dbReference type="PANTHER" id="PTHR31084">
    <property type="entry name" value="ALPHA-L-FUCOSIDASE 2"/>
    <property type="match status" value="1"/>
</dbReference>
<dbReference type="Pfam" id="PF22124">
    <property type="entry name" value="Glyco_hydro_95_cat"/>
    <property type="match status" value="1"/>
</dbReference>
<evidence type="ECO:0000259" key="1">
    <source>
        <dbReference type="Pfam" id="PF14498"/>
    </source>
</evidence>
<feature type="domain" description="Alpha fucosidase A-like C-terminal" evidence="2">
    <location>
        <begin position="681"/>
        <end position="734"/>
    </location>
</feature>
<dbReference type="PANTHER" id="PTHR31084:SF0">
    <property type="entry name" value="ALPHA-L-FUCOSIDASE 2"/>
    <property type="match status" value="1"/>
</dbReference>
<dbReference type="GO" id="GO:0016787">
    <property type="term" value="F:hydrolase activity"/>
    <property type="evidence" value="ECO:0007669"/>
    <property type="project" value="UniProtKB-KW"/>
</dbReference>
<accession>A0ABM7ZJ31</accession>
<dbReference type="Gene3D" id="1.50.10.10">
    <property type="match status" value="1"/>
</dbReference>
<dbReference type="InterPro" id="IPR049053">
    <property type="entry name" value="AFCA-like_C"/>
</dbReference>
<evidence type="ECO:0000313" key="4">
    <source>
        <dbReference type="EMBL" id="BDL44781.1"/>
    </source>
</evidence>
<keyword evidence="5" id="KW-1185">Reference proteome</keyword>
<evidence type="ECO:0000313" key="5">
    <source>
        <dbReference type="Proteomes" id="UP001062263"/>
    </source>
</evidence>
<sequence length="753" mass="83820">MEVTAHESATIWTQGYGVGNGRLGALSYGEFPKEILVLNEESIFAKSSIVPREGAAEGLKEAREWCARGDYKKADETFRRKVLSNKSSSGSYQQGGLLDVQWQDLPPSTSFSRKLDMKHGKAQMDVHFADGALKTELVAAPYADCIAYRMTCTLPKGCTVTLSLRHPDKKSVITPARDGWILQGQGHNGGTRFENAVRVQAIDGHVSQDGGILRIDNCKELLVLSSTKTDYNSREPDSPLKNNLADLNRNILDAASRAGWKKLEQETAKYFSERMMRCQVDIGDTPAEIAQKTTPERIQLVKQGGKDPDLIEQLFQFGRYCIIANTRPGALPCGLQGLWNPDLNAAWKGCFFLNINCQMNQWPADVTGLGEYHRPFLEFVVSLQPGGEKFARFLKLDGFCFGHNVDCWKETYYIGSVPEYSASLMNGAWACAHLMDSYRFTGDKAFLKKSLPILESNARFIMSWFQKDGKGRYISGPGTSPENVFRVQDETGKKISLSVSNGCSHDLLLGREALRNYITACRELGINTPVLAKARQFLPRIPQPAIGKDGRIREWLEPFEEVQKGHRHISHLYGLFPGNEWDVLNTPEYAAAVKKSVDYRRSFTGKNGICTGWSTAWLINMYATLGCGNDAEERIYTQLKKYINPNLFDMHPPYQIDGNFGMASGLAQCLIQSQVEQQGYRVIMLAPALADSWTEGSATGLRTRGGLTVNLSWKDGGIKATAKASRPGKFRFMHQGRKKDVVMKAGDSVNISF</sequence>
<dbReference type="InterPro" id="IPR027414">
    <property type="entry name" value="GH95_N_dom"/>
</dbReference>
<dbReference type="InterPro" id="IPR012341">
    <property type="entry name" value="6hp_glycosidase-like_sf"/>
</dbReference>
<proteinExistence type="predicted"/>
<reference evidence="4" key="1">
    <citation type="submission" date="2022-06" db="EMBL/GenBank/DDBJ databases">
        <title>Akkermansia biwalacus sp. nov., an anaerobic mucin-degrading bacterium isolated from human intestine.</title>
        <authorList>
            <person name="Kobayashi Y."/>
            <person name="Inoue S."/>
            <person name="Kawahara T."/>
            <person name="Kohda N."/>
        </authorList>
    </citation>
    <scope>NUCLEOTIDE SEQUENCE</scope>
    <source>
        <strain evidence="4">WON2089</strain>
    </source>
</reference>
<dbReference type="InterPro" id="IPR016518">
    <property type="entry name" value="Alpha-L-fucosidase"/>
</dbReference>
<evidence type="ECO:0000259" key="2">
    <source>
        <dbReference type="Pfam" id="PF21307"/>
    </source>
</evidence>
<feature type="domain" description="Glycosyl hydrolase family 95 catalytic" evidence="3">
    <location>
        <begin position="260"/>
        <end position="670"/>
    </location>
</feature>
<keyword evidence="4" id="KW-0378">Hydrolase</keyword>
<gene>
    <name evidence="4" type="ORF">Abiwalacus_23550</name>
</gene>
<name>A0ABM7ZJ31_9BACT</name>
<dbReference type="InterPro" id="IPR008928">
    <property type="entry name" value="6-hairpin_glycosidase_sf"/>
</dbReference>